<dbReference type="InterPro" id="IPR045247">
    <property type="entry name" value="Oye-like"/>
</dbReference>
<dbReference type="PANTHER" id="PTHR22893">
    <property type="entry name" value="NADH OXIDOREDUCTASE-RELATED"/>
    <property type="match status" value="1"/>
</dbReference>
<evidence type="ECO:0000259" key="1">
    <source>
        <dbReference type="Pfam" id="PF00724"/>
    </source>
</evidence>
<dbReference type="OrthoDB" id="276546at2759"/>
<dbReference type="PANTHER" id="PTHR22893:SF91">
    <property type="entry name" value="NADPH DEHYDROGENASE 2-RELATED"/>
    <property type="match status" value="1"/>
</dbReference>
<dbReference type="InterPro" id="IPR013785">
    <property type="entry name" value="Aldolase_TIM"/>
</dbReference>
<dbReference type="Pfam" id="PF00724">
    <property type="entry name" value="Oxidored_FMN"/>
    <property type="match status" value="1"/>
</dbReference>
<accession>A0A8H6Z037</accession>
<dbReference type="EMBL" id="JACAZI010000002">
    <property type="protein sequence ID" value="KAF7368519.1"/>
    <property type="molecule type" value="Genomic_DNA"/>
</dbReference>
<dbReference type="CDD" id="cd02933">
    <property type="entry name" value="OYE_like_FMN"/>
    <property type="match status" value="1"/>
</dbReference>
<proteinExistence type="predicted"/>
<dbReference type="Gene3D" id="3.20.20.70">
    <property type="entry name" value="Aldolase class I"/>
    <property type="match status" value="1"/>
</dbReference>
<sequence length="375" mass="41359">MAASVPKLFQPANVGALHLKHRVVLAPLTRLRTPFPGHVPPLPMMKEYYTQRASTPGTLLFTEATFIAARAGGYPNVPGIWSEEQIAAWKEITDSVHAAGSYFFLQMWAIGRAANPKHLRKEDPSFPYISASDVKMKGTEETPRPLTVPEIKEYVELYAQAAKNALRAGFDGVEIHAANGYLIDQFIQDVSNKRTDEYGGSVENRCRFALEVVDAVTKAVGANRTGIRLSPWSAFQEMGMADPKPTFTYLVSQIKDSHPDFAYIHVIEPRIAGDKDHPGGDAEASNDFIRAIWAAPRTIISAGGYTRETALERAEEDGSSLIAFGRQFLANPDLPVRLMKNIPTNEPNRKTFYTKGPVGYTDYPFAGQDEAKAKA</sequence>
<reference evidence="2" key="1">
    <citation type="submission" date="2020-05" db="EMBL/GenBank/DDBJ databases">
        <title>Mycena genomes resolve the evolution of fungal bioluminescence.</title>
        <authorList>
            <person name="Tsai I.J."/>
        </authorList>
    </citation>
    <scope>NUCLEOTIDE SEQUENCE</scope>
    <source>
        <strain evidence="2">CCC161011</strain>
    </source>
</reference>
<name>A0A8H6Z037_9AGAR</name>
<protein>
    <submittedName>
        <fullName evidence="2">FMN-linked oxidoreductase</fullName>
    </submittedName>
</protein>
<organism evidence="2 3">
    <name type="scientific">Mycena venus</name>
    <dbReference type="NCBI Taxonomy" id="2733690"/>
    <lineage>
        <taxon>Eukaryota</taxon>
        <taxon>Fungi</taxon>
        <taxon>Dikarya</taxon>
        <taxon>Basidiomycota</taxon>
        <taxon>Agaricomycotina</taxon>
        <taxon>Agaricomycetes</taxon>
        <taxon>Agaricomycetidae</taxon>
        <taxon>Agaricales</taxon>
        <taxon>Marasmiineae</taxon>
        <taxon>Mycenaceae</taxon>
        <taxon>Mycena</taxon>
    </lineage>
</organism>
<dbReference type="FunFam" id="3.20.20.70:FF:000138">
    <property type="entry name" value="NADPH dehydrogenase 1"/>
    <property type="match status" value="1"/>
</dbReference>
<dbReference type="GO" id="GO:0016491">
    <property type="term" value="F:oxidoreductase activity"/>
    <property type="evidence" value="ECO:0007669"/>
    <property type="project" value="InterPro"/>
</dbReference>
<evidence type="ECO:0000313" key="2">
    <source>
        <dbReference type="EMBL" id="KAF7368519.1"/>
    </source>
</evidence>
<evidence type="ECO:0000313" key="3">
    <source>
        <dbReference type="Proteomes" id="UP000620124"/>
    </source>
</evidence>
<dbReference type="AlphaFoldDB" id="A0A8H6Z037"/>
<feature type="domain" description="NADH:flavin oxidoreductase/NADH oxidase N-terminal" evidence="1">
    <location>
        <begin position="7"/>
        <end position="345"/>
    </location>
</feature>
<dbReference type="SUPFAM" id="SSF51395">
    <property type="entry name" value="FMN-linked oxidoreductases"/>
    <property type="match status" value="1"/>
</dbReference>
<gene>
    <name evidence="2" type="ORF">MVEN_00175100</name>
</gene>
<keyword evidence="3" id="KW-1185">Reference proteome</keyword>
<dbReference type="Proteomes" id="UP000620124">
    <property type="component" value="Unassembled WGS sequence"/>
</dbReference>
<dbReference type="InterPro" id="IPR001155">
    <property type="entry name" value="OxRdtase_FMN_N"/>
</dbReference>
<dbReference type="GO" id="GO:0010181">
    <property type="term" value="F:FMN binding"/>
    <property type="evidence" value="ECO:0007669"/>
    <property type="project" value="InterPro"/>
</dbReference>
<comment type="caution">
    <text evidence="2">The sequence shown here is derived from an EMBL/GenBank/DDBJ whole genome shotgun (WGS) entry which is preliminary data.</text>
</comment>